<dbReference type="PANTHER" id="PTHR34606:SF4">
    <property type="entry name" value="OUTER MEMBRANE LIPOPROTEIN DOLP"/>
    <property type="match status" value="1"/>
</dbReference>
<evidence type="ECO:0000313" key="2">
    <source>
        <dbReference type="EMBL" id="MBC5849515.1"/>
    </source>
</evidence>
<dbReference type="PANTHER" id="PTHR34606">
    <property type="entry name" value="BON DOMAIN-CONTAINING PROTEIN"/>
    <property type="match status" value="1"/>
</dbReference>
<dbReference type="PROSITE" id="PS50914">
    <property type="entry name" value="BON"/>
    <property type="match status" value="1"/>
</dbReference>
<gene>
    <name evidence="2" type="ORF">H8Q88_00895</name>
</gene>
<proteinExistence type="predicted"/>
<dbReference type="InterPro" id="IPR007055">
    <property type="entry name" value="BON_dom"/>
</dbReference>
<organism evidence="2 3">
    <name type="scientific">Vibrio metschnikovii</name>
    <dbReference type="NCBI Taxonomy" id="28172"/>
    <lineage>
        <taxon>Bacteria</taxon>
        <taxon>Pseudomonadati</taxon>
        <taxon>Pseudomonadota</taxon>
        <taxon>Gammaproteobacteria</taxon>
        <taxon>Vibrionales</taxon>
        <taxon>Vibrionaceae</taxon>
        <taxon>Vibrio</taxon>
    </lineage>
</organism>
<feature type="domain" description="BON" evidence="1">
    <location>
        <begin position="126"/>
        <end position="193"/>
    </location>
</feature>
<dbReference type="Pfam" id="PF04972">
    <property type="entry name" value="BON"/>
    <property type="match status" value="2"/>
</dbReference>
<dbReference type="EMBL" id="JACRUP010000001">
    <property type="protein sequence ID" value="MBC5849515.1"/>
    <property type="molecule type" value="Genomic_DNA"/>
</dbReference>
<evidence type="ECO:0000259" key="1">
    <source>
        <dbReference type="PROSITE" id="PS50914"/>
    </source>
</evidence>
<sequence length="193" mass="21166">MKNIRFNLLPLLALVFILPLSGCAGFLVAGAAATVNIATDPRSTTEQWQDKNLELEITGLSNKPPFRSQMRITASSFRGTVVLIGQSQTSDLLEQFIGQVEQLKGVNHLHNQVKIQPPLTVGQVSNDSWITTKVKSALLAKSELRGVKVSVITENREVFLLGYVTQEHAEIATDVARHVSGVKQVIKAFEYAD</sequence>
<keyword evidence="3" id="KW-1185">Reference proteome</keyword>
<protein>
    <submittedName>
        <fullName evidence="2">BON domain-containing protein</fullName>
    </submittedName>
</protein>
<dbReference type="AlphaFoldDB" id="A0A9X0UG92"/>
<dbReference type="RefSeq" id="WP_072668886.1">
    <property type="nucleotide sequence ID" value="NZ_JACRUP010000001.1"/>
</dbReference>
<comment type="caution">
    <text evidence="2">The sequence shown here is derived from an EMBL/GenBank/DDBJ whole genome shotgun (WGS) entry which is preliminary data.</text>
</comment>
<dbReference type="Proteomes" id="UP000615796">
    <property type="component" value="Unassembled WGS sequence"/>
</dbReference>
<name>A0A9X0UG92_VIBME</name>
<reference evidence="2" key="1">
    <citation type="submission" date="2020-08" db="EMBL/GenBank/DDBJ databases">
        <title>Genome Sequencing and Pan-Genome Analysis of Migratory bird Vibrio Strains, Inner Mongolia.</title>
        <authorList>
            <person name="Zheng L."/>
        </authorList>
    </citation>
    <scope>NUCLEOTIDE SEQUENCE</scope>
    <source>
        <strain evidence="2">M13F</strain>
    </source>
</reference>
<dbReference type="InterPro" id="IPR051686">
    <property type="entry name" value="Lipoprotein_DolP"/>
</dbReference>
<evidence type="ECO:0000313" key="3">
    <source>
        <dbReference type="Proteomes" id="UP000615796"/>
    </source>
</evidence>
<accession>A0A9X0UG92</accession>